<gene>
    <name evidence="12" type="ORF">HNQ58_001783</name>
</gene>
<evidence type="ECO:0000256" key="10">
    <source>
        <dbReference type="PIRNR" id="PIRNR006291"/>
    </source>
</evidence>
<proteinExistence type="inferred from homology"/>
<dbReference type="Pfam" id="PF04612">
    <property type="entry name" value="T2SSM"/>
    <property type="match status" value="1"/>
</dbReference>
<comment type="similarity">
    <text evidence="2 10">Belongs to the GSP M family.</text>
</comment>
<keyword evidence="7 10" id="KW-0653">Protein transport</keyword>
<keyword evidence="4 10" id="KW-1003">Cell membrane</keyword>
<evidence type="ECO:0000256" key="11">
    <source>
        <dbReference type="SAM" id="Phobius"/>
    </source>
</evidence>
<dbReference type="GO" id="GO:0015627">
    <property type="term" value="C:type II protein secretion system complex"/>
    <property type="evidence" value="ECO:0007669"/>
    <property type="project" value="InterPro"/>
</dbReference>
<reference evidence="12 13" key="1">
    <citation type="submission" date="2020-08" db="EMBL/GenBank/DDBJ databases">
        <title>Genomic Encyclopedia of Type Strains, Phase IV (KMG-IV): sequencing the most valuable type-strain genomes for metagenomic binning, comparative biology and taxonomic classification.</title>
        <authorList>
            <person name="Goeker M."/>
        </authorList>
    </citation>
    <scope>NUCLEOTIDE SEQUENCE [LARGE SCALE GENOMIC DNA]</scope>
    <source>
        <strain evidence="12 13">DSM 25897</strain>
    </source>
</reference>
<dbReference type="Gene3D" id="3.30.1360.100">
    <property type="entry name" value="General secretion pathway protein M, EpsM"/>
    <property type="match status" value="1"/>
</dbReference>
<dbReference type="InterPro" id="IPR007690">
    <property type="entry name" value="T2SS_GspM"/>
</dbReference>
<evidence type="ECO:0000256" key="1">
    <source>
        <dbReference type="ARBA" id="ARBA00004377"/>
    </source>
</evidence>
<protein>
    <recommendedName>
        <fullName evidence="10">Type II secretion system protein M</fullName>
        <shortName evidence="10">T2SS protein M</shortName>
    </recommendedName>
    <alternativeName>
        <fullName evidence="10">General secretion pathway protein M</fullName>
    </alternativeName>
</protein>
<dbReference type="RefSeq" id="WP_183948547.1">
    <property type="nucleotide sequence ID" value="NZ_JACHHX010000011.1"/>
</dbReference>
<dbReference type="SUPFAM" id="SSF103054">
    <property type="entry name" value="General secretion pathway protein M, EpsM"/>
    <property type="match status" value="1"/>
</dbReference>
<dbReference type="AlphaFoldDB" id="A0A7W8DER7"/>
<evidence type="ECO:0000313" key="12">
    <source>
        <dbReference type="EMBL" id="MBB5015873.1"/>
    </source>
</evidence>
<evidence type="ECO:0000256" key="5">
    <source>
        <dbReference type="ARBA" id="ARBA00022519"/>
    </source>
</evidence>
<evidence type="ECO:0000256" key="3">
    <source>
        <dbReference type="ARBA" id="ARBA00022448"/>
    </source>
</evidence>
<feature type="transmembrane region" description="Helical" evidence="11">
    <location>
        <begin position="15"/>
        <end position="33"/>
    </location>
</feature>
<dbReference type="PIRSF" id="PIRSF006291">
    <property type="entry name" value="GspM"/>
    <property type="match status" value="1"/>
</dbReference>
<comment type="caution">
    <text evidence="12">The sequence shown here is derived from an EMBL/GenBank/DDBJ whole genome shotgun (WGS) entry which is preliminary data.</text>
</comment>
<evidence type="ECO:0000256" key="9">
    <source>
        <dbReference type="ARBA" id="ARBA00023136"/>
    </source>
</evidence>
<keyword evidence="6 11" id="KW-0812">Transmembrane</keyword>
<dbReference type="EMBL" id="JACHHX010000011">
    <property type="protein sequence ID" value="MBB5015873.1"/>
    <property type="molecule type" value="Genomic_DNA"/>
</dbReference>
<organism evidence="12 13">
    <name type="scientific">Rehaibacterium terrae</name>
    <dbReference type="NCBI Taxonomy" id="1341696"/>
    <lineage>
        <taxon>Bacteria</taxon>
        <taxon>Pseudomonadati</taxon>
        <taxon>Pseudomonadota</taxon>
        <taxon>Gammaproteobacteria</taxon>
        <taxon>Lysobacterales</taxon>
        <taxon>Lysobacteraceae</taxon>
        <taxon>Rehaibacterium</taxon>
    </lineage>
</organism>
<evidence type="ECO:0000256" key="7">
    <source>
        <dbReference type="ARBA" id="ARBA00022927"/>
    </source>
</evidence>
<keyword evidence="9 10" id="KW-0472">Membrane</keyword>
<comment type="subcellular location">
    <subcellularLocation>
        <location evidence="1">Cell inner membrane</location>
        <topology evidence="1">Single-pass membrane protein</topology>
    </subcellularLocation>
</comment>
<name>A0A7W8DER7_9GAMM</name>
<evidence type="ECO:0000256" key="2">
    <source>
        <dbReference type="ARBA" id="ARBA00010637"/>
    </source>
</evidence>
<keyword evidence="5 10" id="KW-0997">Cell inner membrane</keyword>
<sequence length="160" mass="16814">MSAWLASLSARDRRILAVGAVLAAAMLLWAFVWDPLARSREALRAEAADNAAALAWMRPAAERLIARGGVVVTPSADGRSLLARVDAGVREAGLASSLLAVEPQGSDRVRVQFGGADFDLLAGWLERAAAAGIVIEEFSAQRAAAAGRVDARLLLREGAR</sequence>
<comment type="function">
    <text evidence="10">Inner membrane component of the type II secretion system required for the energy-dependent secretion of extracellular factors such as proteases and toxins from the periplasm.</text>
</comment>
<dbReference type="Proteomes" id="UP000519004">
    <property type="component" value="Unassembled WGS sequence"/>
</dbReference>
<evidence type="ECO:0000313" key="13">
    <source>
        <dbReference type="Proteomes" id="UP000519004"/>
    </source>
</evidence>
<evidence type="ECO:0000256" key="6">
    <source>
        <dbReference type="ARBA" id="ARBA00022692"/>
    </source>
</evidence>
<keyword evidence="13" id="KW-1185">Reference proteome</keyword>
<dbReference type="GO" id="GO:0005886">
    <property type="term" value="C:plasma membrane"/>
    <property type="evidence" value="ECO:0007669"/>
    <property type="project" value="UniProtKB-SubCell"/>
</dbReference>
<evidence type="ECO:0000256" key="8">
    <source>
        <dbReference type="ARBA" id="ARBA00022989"/>
    </source>
</evidence>
<accession>A0A7W8DER7</accession>
<evidence type="ECO:0000256" key="4">
    <source>
        <dbReference type="ARBA" id="ARBA00022475"/>
    </source>
</evidence>
<dbReference type="InterPro" id="IPR023229">
    <property type="entry name" value="T2SS_M_periplasmic_sf"/>
</dbReference>
<keyword evidence="8 11" id="KW-1133">Transmembrane helix</keyword>
<dbReference type="GO" id="GO:0015628">
    <property type="term" value="P:protein secretion by the type II secretion system"/>
    <property type="evidence" value="ECO:0007669"/>
    <property type="project" value="InterPro"/>
</dbReference>
<keyword evidence="3 10" id="KW-0813">Transport</keyword>